<dbReference type="eggNOG" id="ENOG502QUD7">
    <property type="taxonomic scope" value="Eukaryota"/>
</dbReference>
<reference evidence="8 9" key="1">
    <citation type="journal article" date="2009" name="Nat. Genet.">
        <title>The genome of the cucumber, Cucumis sativus L.</title>
        <authorList>
            <person name="Huang S."/>
            <person name="Li R."/>
            <person name="Zhang Z."/>
            <person name="Li L."/>
            <person name="Gu X."/>
            <person name="Fan W."/>
            <person name="Lucas W.J."/>
            <person name="Wang X."/>
            <person name="Xie B."/>
            <person name="Ni P."/>
            <person name="Ren Y."/>
            <person name="Zhu H."/>
            <person name="Li J."/>
            <person name="Lin K."/>
            <person name="Jin W."/>
            <person name="Fei Z."/>
            <person name="Li G."/>
            <person name="Staub J."/>
            <person name="Kilian A."/>
            <person name="van der Vossen E.A."/>
            <person name="Wu Y."/>
            <person name="Guo J."/>
            <person name="He J."/>
            <person name="Jia Z."/>
            <person name="Ren Y."/>
            <person name="Tian G."/>
            <person name="Lu Y."/>
            <person name="Ruan J."/>
            <person name="Qian W."/>
            <person name="Wang M."/>
            <person name="Huang Q."/>
            <person name="Li B."/>
            <person name="Xuan Z."/>
            <person name="Cao J."/>
            <person name="Asan"/>
            <person name="Wu Z."/>
            <person name="Zhang J."/>
            <person name="Cai Q."/>
            <person name="Bai Y."/>
            <person name="Zhao B."/>
            <person name="Han Y."/>
            <person name="Li Y."/>
            <person name="Li X."/>
            <person name="Wang S."/>
            <person name="Shi Q."/>
            <person name="Liu S."/>
            <person name="Cho W.K."/>
            <person name="Kim J.Y."/>
            <person name="Xu Y."/>
            <person name="Heller-Uszynska K."/>
            <person name="Miao H."/>
            <person name="Cheng Z."/>
            <person name="Zhang S."/>
            <person name="Wu J."/>
            <person name="Yang Y."/>
            <person name="Kang H."/>
            <person name="Li M."/>
            <person name="Liang H."/>
            <person name="Ren X."/>
            <person name="Shi Z."/>
            <person name="Wen M."/>
            <person name="Jian M."/>
            <person name="Yang H."/>
            <person name="Zhang G."/>
            <person name="Yang Z."/>
            <person name="Chen R."/>
            <person name="Liu S."/>
            <person name="Li J."/>
            <person name="Ma L."/>
            <person name="Liu H."/>
            <person name="Zhou Y."/>
            <person name="Zhao J."/>
            <person name="Fang X."/>
            <person name="Li G."/>
            <person name="Fang L."/>
            <person name="Li Y."/>
            <person name="Liu D."/>
            <person name="Zheng H."/>
            <person name="Zhang Y."/>
            <person name="Qin N."/>
            <person name="Li Z."/>
            <person name="Yang G."/>
            <person name="Yang S."/>
            <person name="Bolund L."/>
            <person name="Kristiansen K."/>
            <person name="Zheng H."/>
            <person name="Li S."/>
            <person name="Zhang X."/>
            <person name="Yang H."/>
            <person name="Wang J."/>
            <person name="Sun R."/>
            <person name="Zhang B."/>
            <person name="Jiang S."/>
            <person name="Wang J."/>
            <person name="Du Y."/>
            <person name="Li S."/>
        </authorList>
    </citation>
    <scope>NUCLEOTIDE SEQUENCE [LARGE SCALE GENOMIC DNA]</scope>
    <source>
        <strain evidence="9">cv. 9930</strain>
    </source>
</reference>
<evidence type="ECO:0000259" key="7">
    <source>
        <dbReference type="Pfam" id="PF24649"/>
    </source>
</evidence>
<dbReference type="AlphaFoldDB" id="A0A0A0LZM6"/>
<dbReference type="GO" id="GO:0009507">
    <property type="term" value="C:chloroplast"/>
    <property type="evidence" value="ECO:0000318"/>
    <property type="project" value="GO_Central"/>
</dbReference>
<keyword evidence="6" id="KW-1133">Transmembrane helix</keyword>
<dbReference type="GO" id="GO:0044183">
    <property type="term" value="F:protein folding chaperone"/>
    <property type="evidence" value="ECO:0007669"/>
    <property type="project" value="InterPro"/>
</dbReference>
<gene>
    <name evidence="8" type="ORF">Csa_1G597740</name>
</gene>
<reference evidence="8 9" key="2">
    <citation type="journal article" date="2009" name="PLoS ONE">
        <title>An integrated genetic and cytogenetic map of the cucumber genome.</title>
        <authorList>
            <person name="Ren Y."/>
            <person name="Zhang Z."/>
            <person name="Liu J."/>
            <person name="Staub J.E."/>
            <person name="Han Y."/>
            <person name="Cheng Z."/>
            <person name="Li X."/>
            <person name="Lu J."/>
            <person name="Miao H."/>
            <person name="Kang H."/>
            <person name="Xie B."/>
            <person name="Gu X."/>
            <person name="Wang X."/>
            <person name="Du Y."/>
            <person name="Jin W."/>
            <person name="Huang S."/>
        </authorList>
    </citation>
    <scope>NUCLEOTIDE SEQUENCE [LARGE SCALE GENOMIC DNA]</scope>
    <source>
        <strain evidence="9">cv. 9930</strain>
    </source>
</reference>
<evidence type="ECO:0000256" key="1">
    <source>
        <dbReference type="ARBA" id="ARBA00006975"/>
    </source>
</evidence>
<dbReference type="InterPro" id="IPR018369">
    <property type="entry name" value="Chaprnonin_Cpn10_CS"/>
</dbReference>
<dbReference type="PANTHER" id="PTHR35410:SF1">
    <property type="entry name" value="EXPRESSED PROTEIN"/>
    <property type="match status" value="1"/>
</dbReference>
<name>A0A0A0LZM6_CUCSA</name>
<keyword evidence="6" id="KW-0812">Transmembrane</keyword>
<dbReference type="Pfam" id="PF00166">
    <property type="entry name" value="Cpn10"/>
    <property type="match status" value="2"/>
</dbReference>
<evidence type="ECO:0000256" key="6">
    <source>
        <dbReference type="SAM" id="Phobius"/>
    </source>
</evidence>
<dbReference type="SMART" id="SM00883">
    <property type="entry name" value="Cpn10"/>
    <property type="match status" value="2"/>
</dbReference>
<dbReference type="NCBIfam" id="NF001531">
    <property type="entry name" value="PRK00364.2-2"/>
    <property type="match status" value="2"/>
</dbReference>
<evidence type="ECO:0000256" key="5">
    <source>
        <dbReference type="ARBA" id="ARBA00079398"/>
    </source>
</evidence>
<evidence type="ECO:0000256" key="4">
    <source>
        <dbReference type="ARBA" id="ARBA00073031"/>
    </source>
</evidence>
<dbReference type="GO" id="GO:0005524">
    <property type="term" value="F:ATP binding"/>
    <property type="evidence" value="ECO:0007669"/>
    <property type="project" value="InterPro"/>
</dbReference>
<feature type="transmembrane region" description="Helical" evidence="6">
    <location>
        <begin position="308"/>
        <end position="329"/>
    </location>
</feature>
<dbReference type="InterPro" id="IPR020818">
    <property type="entry name" value="Chaperonin_GroES"/>
</dbReference>
<dbReference type="InterPro" id="IPR056059">
    <property type="entry name" value="DUF7642"/>
</dbReference>
<sequence>MAAAHFTGSLISSRNLLPSFNGLRPSSVKFSPSVAHARVGGLANRSFTGLVVRAATVVAPKYTSIKPLGDRVLVKIKEAEEKTDGGILLPSTAQTRPQGGEVVAVGEGKTIGNTKVEASVKTGAQVVYSKYAGTELEFNGSNHLILKEDDIVGILETDDAKDLQPLNDRVLIKVAEAEEKTAGGLLLTEGSKEKPSIGTVIAVGPGHLDEEGKRKPLTVAVGNNVMYSKYAGNEFKGKDGSDYIALRASDLIAMGSHEEVVEISSLERGLLSECRSDLEPESDDEPVLFAASFQEMEDNFVKYHTAQWVLYSLLLILAWGIGLLMLLYLPVRKYILRKDFQSKRLYLTPNSIVYKVTRPVPLPCFGVLKKEKHVLLPSVADIIIEQGYLESLYGVYSIRIENAGVRRPPGDDVHIQGITDPVAFRKAVLMRLAGMRDDGNTSQISTIEEVLNTKASPSKSSKYDPYLYSGEQVLQKVEEVGSSVKRVQALIEEHQSQVSNILD</sequence>
<dbReference type="GO" id="GO:0005739">
    <property type="term" value="C:mitochondrion"/>
    <property type="evidence" value="ECO:0000318"/>
    <property type="project" value="GO_Central"/>
</dbReference>
<dbReference type="SUPFAM" id="SSF50129">
    <property type="entry name" value="GroES-like"/>
    <property type="match status" value="2"/>
</dbReference>
<dbReference type="Proteomes" id="UP000029981">
    <property type="component" value="Chromosome 1"/>
</dbReference>
<keyword evidence="9" id="KW-1185">Reference proteome</keyword>
<dbReference type="PANTHER" id="PTHR35410">
    <property type="entry name" value="EXPRESSED PROTEIN"/>
    <property type="match status" value="1"/>
</dbReference>
<dbReference type="Pfam" id="PF24649">
    <property type="entry name" value="DUF7642"/>
    <property type="match status" value="1"/>
</dbReference>
<dbReference type="STRING" id="3659.A0A0A0LZM6"/>
<accession>A0A0A0LZM6</accession>
<dbReference type="CDD" id="cd00320">
    <property type="entry name" value="cpn10"/>
    <property type="match status" value="2"/>
</dbReference>
<proteinExistence type="inferred from homology"/>
<feature type="domain" description="DUF7642" evidence="7">
    <location>
        <begin position="338"/>
        <end position="436"/>
    </location>
</feature>
<dbReference type="InterPro" id="IPR037124">
    <property type="entry name" value="Chaperonin_GroES_sf"/>
</dbReference>
<organism evidence="8 9">
    <name type="scientific">Cucumis sativus</name>
    <name type="common">Cucumber</name>
    <dbReference type="NCBI Taxonomy" id="3659"/>
    <lineage>
        <taxon>Eukaryota</taxon>
        <taxon>Viridiplantae</taxon>
        <taxon>Streptophyta</taxon>
        <taxon>Embryophyta</taxon>
        <taxon>Tracheophyta</taxon>
        <taxon>Spermatophyta</taxon>
        <taxon>Magnoliopsida</taxon>
        <taxon>eudicotyledons</taxon>
        <taxon>Gunneridae</taxon>
        <taxon>Pentapetalae</taxon>
        <taxon>rosids</taxon>
        <taxon>fabids</taxon>
        <taxon>Cucurbitales</taxon>
        <taxon>Cucurbitaceae</taxon>
        <taxon>Benincaseae</taxon>
        <taxon>Cucumis</taxon>
    </lineage>
</organism>
<dbReference type="FunFam" id="2.30.33.40:FF:000005">
    <property type="entry name" value="20 kDa chaperonin, chloroplastic"/>
    <property type="match status" value="1"/>
</dbReference>
<reference evidence="8 9" key="3">
    <citation type="journal article" date="2010" name="BMC Genomics">
        <title>Transcriptome sequencing and comparative analysis of cucumber flowers with different sex types.</title>
        <authorList>
            <person name="Guo S."/>
            <person name="Zheng Y."/>
            <person name="Joung J.G."/>
            <person name="Liu S."/>
            <person name="Zhang Z."/>
            <person name="Crasta O.R."/>
            <person name="Sobral B.W."/>
            <person name="Xu Y."/>
            <person name="Huang S."/>
            <person name="Fei Z."/>
        </authorList>
    </citation>
    <scope>NUCLEOTIDE SEQUENCE [LARGE SCALE GENOMIC DNA]</scope>
    <source>
        <strain evidence="9">cv. 9930</strain>
    </source>
</reference>
<dbReference type="EMBL" id="CM002922">
    <property type="protein sequence ID" value="KGN66327.1"/>
    <property type="molecule type" value="Genomic_DNA"/>
</dbReference>
<protein>
    <recommendedName>
        <fullName evidence="4">20 kDa chaperonin, chloroplastic</fullName>
    </recommendedName>
    <alternativeName>
        <fullName evidence="3">Chaperonin 10</fullName>
    </alternativeName>
    <alternativeName>
        <fullName evidence="5">Protein Cpn21</fullName>
    </alternativeName>
</protein>
<dbReference type="GO" id="GO:0046872">
    <property type="term" value="F:metal ion binding"/>
    <property type="evidence" value="ECO:0000318"/>
    <property type="project" value="GO_Central"/>
</dbReference>
<dbReference type="GO" id="GO:0051087">
    <property type="term" value="F:protein-folding chaperone binding"/>
    <property type="evidence" value="ECO:0000318"/>
    <property type="project" value="GO_Central"/>
</dbReference>
<dbReference type="PROSITE" id="PS00681">
    <property type="entry name" value="CHAPERONINS_CPN10"/>
    <property type="match status" value="2"/>
</dbReference>
<evidence type="ECO:0000313" key="9">
    <source>
        <dbReference type="Proteomes" id="UP000029981"/>
    </source>
</evidence>
<dbReference type="Gramene" id="KGN66327">
    <property type="protein sequence ID" value="KGN66327"/>
    <property type="gene ID" value="Csa_1G597740"/>
</dbReference>
<comment type="similarity">
    <text evidence="1">Belongs to the GroES chaperonin family.</text>
</comment>
<keyword evidence="6" id="KW-0472">Membrane</keyword>
<reference evidence="8 9" key="4">
    <citation type="journal article" date="2011" name="BMC Genomics">
        <title>RNA-Seq improves annotation of protein-coding genes in the cucumber genome.</title>
        <authorList>
            <person name="Li Z."/>
            <person name="Zhang Z."/>
            <person name="Yan P."/>
            <person name="Huang S."/>
            <person name="Fei Z."/>
            <person name="Lin K."/>
        </authorList>
    </citation>
    <scope>NUCLEOTIDE SEQUENCE [LARGE SCALE GENOMIC DNA]</scope>
    <source>
        <strain evidence="9">cv. 9930</strain>
    </source>
</reference>
<keyword evidence="2" id="KW-0143">Chaperone</keyword>
<evidence type="ECO:0000256" key="3">
    <source>
        <dbReference type="ARBA" id="ARBA00031971"/>
    </source>
</evidence>
<evidence type="ECO:0000256" key="2">
    <source>
        <dbReference type="ARBA" id="ARBA00023186"/>
    </source>
</evidence>
<evidence type="ECO:0000313" key="8">
    <source>
        <dbReference type="EMBL" id="KGN66327.1"/>
    </source>
</evidence>
<dbReference type="FunFam" id="2.30.33.40:FF:000001">
    <property type="entry name" value="10 kDa chaperonin"/>
    <property type="match status" value="1"/>
</dbReference>
<dbReference type="HAMAP" id="MF_00580">
    <property type="entry name" value="CH10"/>
    <property type="match status" value="2"/>
</dbReference>
<dbReference type="Gene3D" id="2.30.33.40">
    <property type="entry name" value="GroES chaperonin"/>
    <property type="match status" value="2"/>
</dbReference>
<dbReference type="GO" id="GO:0051082">
    <property type="term" value="F:unfolded protein binding"/>
    <property type="evidence" value="ECO:0000318"/>
    <property type="project" value="GO_Central"/>
</dbReference>
<dbReference type="InterPro" id="IPR011032">
    <property type="entry name" value="GroES-like_sf"/>
</dbReference>
<dbReference type="PRINTS" id="PR00297">
    <property type="entry name" value="CHAPERONIN10"/>
</dbReference>